<dbReference type="InterPro" id="IPR030392">
    <property type="entry name" value="S74_ICA"/>
</dbReference>
<proteinExistence type="predicted"/>
<keyword evidence="1" id="KW-0175">Coiled coil</keyword>
<reference evidence="4" key="1">
    <citation type="journal article" date="2019" name="Int. J. Syst. Evol. Microbiol.">
        <title>The Global Catalogue of Microorganisms (GCM) 10K type strain sequencing project: providing services to taxonomists for standard genome sequencing and annotation.</title>
        <authorList>
            <consortium name="The Broad Institute Genomics Platform"/>
            <consortium name="The Broad Institute Genome Sequencing Center for Infectious Disease"/>
            <person name="Wu L."/>
            <person name="Ma J."/>
        </authorList>
    </citation>
    <scope>NUCLEOTIDE SEQUENCE [LARGE SCALE GENOMIC DNA]</scope>
    <source>
        <strain evidence="4">TBRC 1826</strain>
    </source>
</reference>
<dbReference type="EMBL" id="JBHSBH010000010">
    <property type="protein sequence ID" value="MFC3997660.1"/>
    <property type="molecule type" value="Genomic_DNA"/>
</dbReference>
<evidence type="ECO:0000313" key="3">
    <source>
        <dbReference type="EMBL" id="MFC3997660.1"/>
    </source>
</evidence>
<sequence>MNGFDILDRVAGLPISTWRYDSEPEHVRHLGPMAQDFHAAFGFGQGDTAIPVVDASGVALVSIQALHRLVGELEAEVARLRSELDALRGDGAAPSG</sequence>
<evidence type="ECO:0000259" key="2">
    <source>
        <dbReference type="Pfam" id="PF13884"/>
    </source>
</evidence>
<keyword evidence="4" id="KW-1185">Reference proteome</keyword>
<dbReference type="RefSeq" id="WP_378534779.1">
    <property type="nucleotide sequence ID" value="NZ_JBHSBH010000010.1"/>
</dbReference>
<protein>
    <submittedName>
        <fullName evidence="3">Tail fiber domain-containing protein</fullName>
    </submittedName>
</protein>
<feature type="coiled-coil region" evidence="1">
    <location>
        <begin position="63"/>
        <end position="90"/>
    </location>
</feature>
<dbReference type="Pfam" id="PF13884">
    <property type="entry name" value="Peptidase_S74"/>
    <property type="match status" value="1"/>
</dbReference>
<name>A0ABV8FND5_9ACTN</name>
<feature type="domain" description="Peptidase S74" evidence="2">
    <location>
        <begin position="6"/>
        <end position="41"/>
    </location>
</feature>
<accession>A0ABV8FND5</accession>
<dbReference type="Proteomes" id="UP001595847">
    <property type="component" value="Unassembled WGS sequence"/>
</dbReference>
<gene>
    <name evidence="3" type="ORF">ACFOVU_17130</name>
</gene>
<evidence type="ECO:0000256" key="1">
    <source>
        <dbReference type="SAM" id="Coils"/>
    </source>
</evidence>
<comment type="caution">
    <text evidence="3">The sequence shown here is derived from an EMBL/GenBank/DDBJ whole genome shotgun (WGS) entry which is preliminary data.</text>
</comment>
<evidence type="ECO:0000313" key="4">
    <source>
        <dbReference type="Proteomes" id="UP001595847"/>
    </source>
</evidence>
<organism evidence="3 4">
    <name type="scientific">Nocardiopsis sediminis</name>
    <dbReference type="NCBI Taxonomy" id="1778267"/>
    <lineage>
        <taxon>Bacteria</taxon>
        <taxon>Bacillati</taxon>
        <taxon>Actinomycetota</taxon>
        <taxon>Actinomycetes</taxon>
        <taxon>Streptosporangiales</taxon>
        <taxon>Nocardiopsidaceae</taxon>
        <taxon>Nocardiopsis</taxon>
    </lineage>
</organism>